<dbReference type="Proteomes" id="UP000256864">
    <property type="component" value="Unassembled WGS sequence"/>
</dbReference>
<dbReference type="Gene3D" id="3.40.50.150">
    <property type="entry name" value="Vaccinia Virus protein VP39"/>
    <property type="match status" value="1"/>
</dbReference>
<gene>
    <name evidence="3" type="ORF">C7452_0701</name>
</gene>
<comment type="caution">
    <text evidence="3">The sequence shown here is derived from an EMBL/GenBank/DDBJ whole genome shotgun (WGS) entry which is preliminary data.</text>
</comment>
<keyword evidence="4" id="KW-1185">Reference proteome</keyword>
<dbReference type="InterPro" id="IPR004298">
    <property type="entry name" value="Nicotian_synth"/>
</dbReference>
<dbReference type="PANTHER" id="PTHR32266:SF12">
    <property type="entry name" value="NICOTIANAMINE SYNTHASE 3"/>
    <property type="match status" value="1"/>
</dbReference>
<evidence type="ECO:0000313" key="3">
    <source>
        <dbReference type="EMBL" id="REE28681.1"/>
    </source>
</evidence>
<evidence type="ECO:0000256" key="2">
    <source>
        <dbReference type="ARBA" id="ARBA00022691"/>
    </source>
</evidence>
<proteinExistence type="predicted"/>
<dbReference type="EMBL" id="QREL01000001">
    <property type="protein sequence ID" value="REE28681.1"/>
    <property type="molecule type" value="Genomic_DNA"/>
</dbReference>
<dbReference type="SMR" id="A0A371NDU8"/>
<dbReference type="FunFam" id="3.40.50.150:FF:000854">
    <property type="entry name" value="Nicotianamine synthase-like protein"/>
    <property type="match status" value="1"/>
</dbReference>
<name>A0A371NDU8_9EURY</name>
<dbReference type="GeneID" id="24853816"/>
<dbReference type="PANTHER" id="PTHR32266">
    <property type="entry name" value="NICOTIANAMINE SYNTHASE 3"/>
    <property type="match status" value="1"/>
</dbReference>
<reference evidence="3 4" key="1">
    <citation type="submission" date="2018-07" db="EMBL/GenBank/DDBJ databases">
        <title>Genomic Encyclopedia of Type Strains, Phase IV (KMG-IV): sequencing the most valuable type-strain genomes for metagenomic binning, comparative biology and taxonomic classification.</title>
        <authorList>
            <person name="Goeker M."/>
        </authorList>
    </citation>
    <scope>NUCLEOTIDE SEQUENCE [LARGE SCALE GENOMIC DNA]</scope>
    <source>
        <strain evidence="3 4">DSM 7466</strain>
    </source>
</reference>
<dbReference type="GO" id="GO:0030418">
    <property type="term" value="P:nicotianamine biosynthetic process"/>
    <property type="evidence" value="ECO:0007669"/>
    <property type="project" value="InterPro"/>
</dbReference>
<organism evidence="3 4">
    <name type="scientific">Methanothermobacter defluvii</name>
    <dbReference type="NCBI Taxonomy" id="49339"/>
    <lineage>
        <taxon>Archaea</taxon>
        <taxon>Methanobacteriati</taxon>
        <taxon>Methanobacteriota</taxon>
        <taxon>Methanomada group</taxon>
        <taxon>Methanobacteria</taxon>
        <taxon>Methanobacteriales</taxon>
        <taxon>Methanobacteriaceae</taxon>
        <taxon>Methanothermobacter</taxon>
    </lineage>
</organism>
<dbReference type="GO" id="GO:0030410">
    <property type="term" value="F:nicotianamine synthase activity"/>
    <property type="evidence" value="ECO:0007669"/>
    <property type="project" value="InterPro"/>
</dbReference>
<protein>
    <submittedName>
        <fullName evidence="3">Nicotianamine synthase-like protein</fullName>
    </submittedName>
</protein>
<dbReference type="AlphaFoldDB" id="A0A371NDU8"/>
<sequence length="266" mass="30264">MSCYIYWDKIKRIASRLEGMNYHFDEMDTSGVMPLLDEIEEIAHDSTIDFESAKHILDDAEMNHALSLIRKFYVNLGMKLEMEKAQEVIESDSPWETLRSFYFYPRYLELLKNEAALGRFRRGERAVFIGGGPLPLTGILLSHVYGMRVNVVEIEPDIAELSRKVIEGLGVDGVNVITGDETVIDGLEFDVLMVAALAEPKRRVFRNIHRYVDTETRIIYRTYTGMRAILYAPVSDDDITGFRRAGVVLPSGKVNNTSVLVFKCPD</sequence>
<dbReference type="Pfam" id="PF03059">
    <property type="entry name" value="NAS"/>
    <property type="match status" value="1"/>
</dbReference>
<accession>A0A371NDU8</accession>
<keyword evidence="1" id="KW-0808">Transferase</keyword>
<keyword evidence="2" id="KW-0949">S-adenosyl-L-methionine</keyword>
<evidence type="ECO:0000256" key="1">
    <source>
        <dbReference type="ARBA" id="ARBA00022679"/>
    </source>
</evidence>
<dbReference type="PROSITE" id="PS51142">
    <property type="entry name" value="NAS"/>
    <property type="match status" value="1"/>
</dbReference>
<dbReference type="InterPro" id="IPR029063">
    <property type="entry name" value="SAM-dependent_MTases_sf"/>
</dbReference>
<dbReference type="RefSeq" id="WP_010876313.1">
    <property type="nucleotide sequence ID" value="NZ_QREL01000001.1"/>
</dbReference>
<evidence type="ECO:0000313" key="4">
    <source>
        <dbReference type="Proteomes" id="UP000256864"/>
    </source>
</evidence>
<dbReference type="SUPFAM" id="SSF53335">
    <property type="entry name" value="S-adenosyl-L-methionine-dependent methyltransferases"/>
    <property type="match status" value="1"/>
</dbReference>